<evidence type="ECO:0000256" key="1">
    <source>
        <dbReference type="SAM" id="MobiDB-lite"/>
    </source>
</evidence>
<dbReference type="InParanoid" id="E4XC77"/>
<name>E4XC77_OIKDI</name>
<gene>
    <name evidence="2" type="ORF">GSOID_T00007731001</name>
</gene>
<organism evidence="2">
    <name type="scientific">Oikopleura dioica</name>
    <name type="common">Tunicate</name>
    <dbReference type="NCBI Taxonomy" id="34765"/>
    <lineage>
        <taxon>Eukaryota</taxon>
        <taxon>Metazoa</taxon>
        <taxon>Chordata</taxon>
        <taxon>Tunicata</taxon>
        <taxon>Appendicularia</taxon>
        <taxon>Copelata</taxon>
        <taxon>Oikopleuridae</taxon>
        <taxon>Oikopleura</taxon>
    </lineage>
</organism>
<keyword evidence="3" id="KW-1185">Reference proteome</keyword>
<dbReference type="Proteomes" id="UP000001307">
    <property type="component" value="Unassembled WGS sequence"/>
</dbReference>
<dbReference type="OrthoDB" id="10320392at2759"/>
<accession>E4XC77</accession>
<evidence type="ECO:0000313" key="3">
    <source>
        <dbReference type="Proteomes" id="UP000001307"/>
    </source>
</evidence>
<sequence>MPMEDQKNSKQRKRIPGLVPIRDKRKRKIPELKPLNASSQAKIQRDSLIPLKIDFSLIREKQKTAPKRSSLNKVQVTKSGTVSSNSSSPCDEDNDSSLLRAWKSCRVLSSREIESLTRELGIDPTTLMLS</sequence>
<evidence type="ECO:0000313" key="2">
    <source>
        <dbReference type="EMBL" id="CBY09202.1"/>
    </source>
</evidence>
<protein>
    <submittedName>
        <fullName evidence="2">Uncharacterized protein</fullName>
    </submittedName>
</protein>
<feature type="region of interest" description="Disordered" evidence="1">
    <location>
        <begin position="1"/>
        <end position="40"/>
    </location>
</feature>
<dbReference type="EMBL" id="FN653035">
    <property type="protein sequence ID" value="CBY09202.1"/>
    <property type="molecule type" value="Genomic_DNA"/>
</dbReference>
<feature type="compositionally biased region" description="Polar residues" evidence="1">
    <location>
        <begin position="67"/>
        <end position="82"/>
    </location>
</feature>
<dbReference type="AlphaFoldDB" id="E4XC77"/>
<proteinExistence type="predicted"/>
<feature type="region of interest" description="Disordered" evidence="1">
    <location>
        <begin position="62"/>
        <end position="96"/>
    </location>
</feature>
<reference evidence="2" key="1">
    <citation type="journal article" date="2010" name="Science">
        <title>Plasticity of animal genome architecture unmasked by rapid evolution of a pelagic tunicate.</title>
        <authorList>
            <person name="Denoeud F."/>
            <person name="Henriet S."/>
            <person name="Mungpakdee S."/>
            <person name="Aury J.M."/>
            <person name="Da Silva C."/>
            <person name="Brinkmann H."/>
            <person name="Mikhaleva J."/>
            <person name="Olsen L.C."/>
            <person name="Jubin C."/>
            <person name="Canestro C."/>
            <person name="Bouquet J.M."/>
            <person name="Danks G."/>
            <person name="Poulain J."/>
            <person name="Campsteijn C."/>
            <person name="Adamski M."/>
            <person name="Cross I."/>
            <person name="Yadetie F."/>
            <person name="Muffato M."/>
            <person name="Louis A."/>
            <person name="Butcher S."/>
            <person name="Tsagkogeorga G."/>
            <person name="Konrad A."/>
            <person name="Singh S."/>
            <person name="Jensen M.F."/>
            <person name="Cong E.H."/>
            <person name="Eikeseth-Otteraa H."/>
            <person name="Noel B."/>
            <person name="Anthouard V."/>
            <person name="Porcel B.M."/>
            <person name="Kachouri-Lafond R."/>
            <person name="Nishino A."/>
            <person name="Ugolini M."/>
            <person name="Chourrout P."/>
            <person name="Nishida H."/>
            <person name="Aasland R."/>
            <person name="Huzurbazar S."/>
            <person name="Westhof E."/>
            <person name="Delsuc F."/>
            <person name="Lehrach H."/>
            <person name="Reinhardt R."/>
            <person name="Weissenbach J."/>
            <person name="Roy S.W."/>
            <person name="Artiguenave F."/>
            <person name="Postlethwait J.H."/>
            <person name="Manak J.R."/>
            <person name="Thompson E.M."/>
            <person name="Jaillon O."/>
            <person name="Du Pasquier L."/>
            <person name="Boudinot P."/>
            <person name="Liberles D.A."/>
            <person name="Volff J.N."/>
            <person name="Philippe H."/>
            <person name="Lenhard B."/>
            <person name="Roest Crollius H."/>
            <person name="Wincker P."/>
            <person name="Chourrout D."/>
        </authorList>
    </citation>
    <scope>NUCLEOTIDE SEQUENCE [LARGE SCALE GENOMIC DNA]</scope>
</reference>